<feature type="transmembrane region" description="Helical" evidence="1">
    <location>
        <begin position="85"/>
        <end position="104"/>
    </location>
</feature>
<evidence type="ECO:0000313" key="3">
    <source>
        <dbReference type="Proteomes" id="UP000283509"/>
    </source>
</evidence>
<reference evidence="2 3" key="1">
    <citation type="submission" date="2018-04" db="EMBL/GenBank/DDBJ databases">
        <authorList>
            <person name="Zhang X."/>
            <person name="Yuan J."/>
            <person name="Li F."/>
            <person name="Xiang J."/>
        </authorList>
    </citation>
    <scope>NUCLEOTIDE SEQUENCE [LARGE SCALE GENOMIC DNA]</scope>
    <source>
        <tissue evidence="2">Muscle</tissue>
    </source>
</reference>
<dbReference type="Proteomes" id="UP000283509">
    <property type="component" value="Unassembled WGS sequence"/>
</dbReference>
<feature type="transmembrane region" description="Helical" evidence="1">
    <location>
        <begin position="229"/>
        <end position="249"/>
    </location>
</feature>
<feature type="transmembrane region" description="Helical" evidence="1">
    <location>
        <begin position="256"/>
        <end position="276"/>
    </location>
</feature>
<evidence type="ECO:0000313" key="2">
    <source>
        <dbReference type="EMBL" id="ROT61735.1"/>
    </source>
</evidence>
<keyword evidence="3" id="KW-1185">Reference proteome</keyword>
<gene>
    <name evidence="2" type="ORF">C7M84_020475</name>
</gene>
<accession>A0A423SC27</accession>
<evidence type="ECO:0000256" key="1">
    <source>
        <dbReference type="SAM" id="Phobius"/>
    </source>
</evidence>
<name>A0A423SC27_PENVA</name>
<organism evidence="2 3">
    <name type="scientific">Penaeus vannamei</name>
    <name type="common">Whiteleg shrimp</name>
    <name type="synonym">Litopenaeus vannamei</name>
    <dbReference type="NCBI Taxonomy" id="6689"/>
    <lineage>
        <taxon>Eukaryota</taxon>
        <taxon>Metazoa</taxon>
        <taxon>Ecdysozoa</taxon>
        <taxon>Arthropoda</taxon>
        <taxon>Crustacea</taxon>
        <taxon>Multicrustacea</taxon>
        <taxon>Malacostraca</taxon>
        <taxon>Eumalacostraca</taxon>
        <taxon>Eucarida</taxon>
        <taxon>Decapoda</taxon>
        <taxon>Dendrobranchiata</taxon>
        <taxon>Penaeoidea</taxon>
        <taxon>Penaeidae</taxon>
        <taxon>Penaeus</taxon>
    </lineage>
</organism>
<protein>
    <submittedName>
        <fullName evidence="2">Uncharacterized protein</fullName>
    </submittedName>
</protein>
<feature type="transmembrane region" description="Helical" evidence="1">
    <location>
        <begin position="20"/>
        <end position="45"/>
    </location>
</feature>
<dbReference type="EMBL" id="QCYY01004011">
    <property type="protein sequence ID" value="ROT61735.1"/>
    <property type="molecule type" value="Genomic_DNA"/>
</dbReference>
<proteinExistence type="predicted"/>
<feature type="transmembrane region" description="Helical" evidence="1">
    <location>
        <begin position="57"/>
        <end position="79"/>
    </location>
</feature>
<reference evidence="2 3" key="2">
    <citation type="submission" date="2019-01" db="EMBL/GenBank/DDBJ databases">
        <title>The decoding of complex shrimp genome reveals the adaptation for benthos swimmer, frequently molting mechanism and breeding impact on genome.</title>
        <authorList>
            <person name="Sun Y."/>
            <person name="Gao Y."/>
            <person name="Yu Y."/>
        </authorList>
    </citation>
    <scope>NUCLEOTIDE SEQUENCE [LARGE SCALE GENOMIC DNA]</scope>
    <source>
        <tissue evidence="2">Muscle</tissue>
    </source>
</reference>
<keyword evidence="1" id="KW-0812">Transmembrane</keyword>
<keyword evidence="1" id="KW-1133">Transmembrane helix</keyword>
<feature type="transmembrane region" description="Helical" evidence="1">
    <location>
        <begin position="296"/>
        <end position="318"/>
    </location>
</feature>
<keyword evidence="1" id="KW-0472">Membrane</keyword>
<comment type="caution">
    <text evidence="2">The sequence shown here is derived from an EMBL/GenBank/DDBJ whole genome shotgun (WGS) entry which is preliminary data.</text>
</comment>
<dbReference type="AlphaFoldDB" id="A0A423SC27"/>
<sequence length="436" mass="48676">MSIHPHPHTSSHPHPSTLSSVFPSLIFSTIHPFLSLFLSSSLLSSLSHSSHLYSRPFLFHCLLLFSLSPSFSLSLIPLPSFASPLSSPFILFFPIILSLLFHLFPHSSLLPFSLSAPITLLIPPILPPCTNYPPSSFYPSSLSLLSPIRPFPPSSLSLSSLSFPIRLFLPHYPPFYLFHSSFSPFPLSPSLHQLSFFYLSPSHLFPILSSPFSLSFIPSFPYRPPPPLPIIPLSFTLIIFPISLFFYLFHFPHSPSLLLFLSPSSLPPIPIFPLSLPHLSSFIPFYPPPHPISFSFTSFIPILPFPPSPSLFNLFYLIYSNSSFPHSPSLSFTLFHLIYSPFSPPPIYPSPFTSIHIPIIPPLLPLSFPHMLPISLSLLLLYSHSSLPHPHPFSLSPLPSLSPISLPSFLPSSYLNYSPFYPLPPPPLSPSLFYLI</sequence>